<sequence length="83" mass="9567">MCREGMLDEALEIFGILLEHHYVPDVDNYNTLILGFSKSHQVDLSIEIFQMMVNKRCMPNEITYTILVEGLAFEEEMDLAANL</sequence>
<dbReference type="InterPro" id="IPR011990">
    <property type="entry name" value="TPR-like_helical_dom_sf"/>
</dbReference>
<dbReference type="EMBL" id="LXQA010145082">
    <property type="protein sequence ID" value="MCI25059.1"/>
    <property type="molecule type" value="Genomic_DNA"/>
</dbReference>
<dbReference type="GO" id="GO:0003729">
    <property type="term" value="F:mRNA binding"/>
    <property type="evidence" value="ECO:0007669"/>
    <property type="project" value="TreeGrafter"/>
</dbReference>
<protein>
    <submittedName>
        <fullName evidence="4">Pentatricopeptide repeat-containing protein</fullName>
    </submittedName>
</protein>
<dbReference type="PANTHER" id="PTHR47932">
    <property type="entry name" value="ATPASE EXPRESSION PROTEIN 3"/>
    <property type="match status" value="1"/>
</dbReference>
<dbReference type="Proteomes" id="UP000265520">
    <property type="component" value="Unassembled WGS sequence"/>
</dbReference>
<dbReference type="Pfam" id="PF13041">
    <property type="entry name" value="PPR_2"/>
    <property type="match status" value="1"/>
</dbReference>
<accession>A0A392QM86</accession>
<comment type="similarity">
    <text evidence="1">Belongs to the PPR family. P subfamily.</text>
</comment>
<evidence type="ECO:0000256" key="3">
    <source>
        <dbReference type="PROSITE-ProRule" id="PRU00708"/>
    </source>
</evidence>
<keyword evidence="5" id="KW-1185">Reference proteome</keyword>
<reference evidence="4 5" key="1">
    <citation type="journal article" date="2018" name="Front. Plant Sci.">
        <title>Red Clover (Trifolium pratense) and Zigzag Clover (T. medium) - A Picture of Genomic Similarities and Differences.</title>
        <authorList>
            <person name="Dluhosova J."/>
            <person name="Istvanek J."/>
            <person name="Nedelnik J."/>
            <person name="Repkova J."/>
        </authorList>
    </citation>
    <scope>NUCLEOTIDE SEQUENCE [LARGE SCALE GENOMIC DNA]</scope>
    <source>
        <strain evidence="5">cv. 10/8</strain>
        <tissue evidence="4">Leaf</tissue>
    </source>
</reference>
<evidence type="ECO:0000313" key="5">
    <source>
        <dbReference type="Proteomes" id="UP000265520"/>
    </source>
</evidence>
<dbReference type="Pfam" id="PF01535">
    <property type="entry name" value="PPR"/>
    <property type="match status" value="1"/>
</dbReference>
<dbReference type="AlphaFoldDB" id="A0A392QM86"/>
<dbReference type="PANTHER" id="PTHR47932:SF63">
    <property type="entry name" value="OS08G0290000 PROTEIN"/>
    <property type="match status" value="1"/>
</dbReference>
<dbReference type="NCBIfam" id="TIGR00756">
    <property type="entry name" value="PPR"/>
    <property type="match status" value="1"/>
</dbReference>
<dbReference type="InterPro" id="IPR002885">
    <property type="entry name" value="PPR_rpt"/>
</dbReference>
<comment type="caution">
    <text evidence="4">The sequence shown here is derived from an EMBL/GenBank/DDBJ whole genome shotgun (WGS) entry which is preliminary data.</text>
</comment>
<evidence type="ECO:0000256" key="1">
    <source>
        <dbReference type="ARBA" id="ARBA00007626"/>
    </source>
</evidence>
<dbReference type="PROSITE" id="PS51375">
    <property type="entry name" value="PPR"/>
    <property type="match status" value="1"/>
</dbReference>
<keyword evidence="2" id="KW-0677">Repeat</keyword>
<dbReference type="Gene3D" id="1.25.40.10">
    <property type="entry name" value="Tetratricopeptide repeat domain"/>
    <property type="match status" value="1"/>
</dbReference>
<feature type="repeat" description="PPR" evidence="3">
    <location>
        <begin position="25"/>
        <end position="59"/>
    </location>
</feature>
<organism evidence="4 5">
    <name type="scientific">Trifolium medium</name>
    <dbReference type="NCBI Taxonomy" id="97028"/>
    <lineage>
        <taxon>Eukaryota</taxon>
        <taxon>Viridiplantae</taxon>
        <taxon>Streptophyta</taxon>
        <taxon>Embryophyta</taxon>
        <taxon>Tracheophyta</taxon>
        <taxon>Spermatophyta</taxon>
        <taxon>Magnoliopsida</taxon>
        <taxon>eudicotyledons</taxon>
        <taxon>Gunneridae</taxon>
        <taxon>Pentapetalae</taxon>
        <taxon>rosids</taxon>
        <taxon>fabids</taxon>
        <taxon>Fabales</taxon>
        <taxon>Fabaceae</taxon>
        <taxon>Papilionoideae</taxon>
        <taxon>50 kb inversion clade</taxon>
        <taxon>NPAAA clade</taxon>
        <taxon>Hologalegina</taxon>
        <taxon>IRL clade</taxon>
        <taxon>Trifolieae</taxon>
        <taxon>Trifolium</taxon>
    </lineage>
</organism>
<evidence type="ECO:0000256" key="2">
    <source>
        <dbReference type="ARBA" id="ARBA00022737"/>
    </source>
</evidence>
<feature type="non-terminal residue" evidence="4">
    <location>
        <position position="83"/>
    </location>
</feature>
<proteinExistence type="inferred from homology"/>
<evidence type="ECO:0000313" key="4">
    <source>
        <dbReference type="EMBL" id="MCI25059.1"/>
    </source>
</evidence>
<name>A0A392QM86_9FABA</name>